<protein>
    <submittedName>
        <fullName evidence="5">DUF5011 domain-containing protein</fullName>
    </submittedName>
</protein>
<dbReference type="InterPro" id="IPR032179">
    <property type="entry name" value="Cry22Aa_Ig-like"/>
</dbReference>
<feature type="chain" id="PRO_5030686400" evidence="2">
    <location>
        <begin position="29"/>
        <end position="395"/>
    </location>
</feature>
<sequence>MIRRKTAACVTASIALAIFLNGCNTEGAAEGLVPTTQTIAPEDIWWKVPFPDLETSDGDPDLTLVGQNIEILNINEDYIEKGAVGIDEKDGDISHLIKIEHNIDTNSIGDYIVRYTLTDSDGNHAVEINRIVRVYNEKPESLSHRPILSTQANFGYLEHLPADYGLDPDKKYPLLIYNHGNGVNTERTGTDPINALNYVADNGGPPTLMQNGQWDETLPFIVLTPHFGFIDGYDNVFRFNVFVEYALHTYNVDTSRVYFAGWSQGGLASYDYTTKHADKVAAVVSVSGGYPYGNTIPREFCDIENTPIWLFHGTSDEVIAHGRSVSGYNKIIDNCQPTTLPKLTLVEGADHNLHDSIFSLSGLAGGSSNYQFDSRYDEYSPSVYQWLLSHSKTQD</sequence>
<feature type="domain" description="Pesticidal crystal protein Cry22Aa Ig-like" evidence="4">
    <location>
        <begin position="62"/>
        <end position="134"/>
    </location>
</feature>
<dbReference type="AlphaFoldDB" id="A0A7Y0LDH3"/>
<evidence type="ECO:0000313" key="5">
    <source>
        <dbReference type="EMBL" id="NMP31621.1"/>
    </source>
</evidence>
<dbReference type="InterPro" id="IPR003140">
    <property type="entry name" value="PLipase/COase/thioEstase"/>
</dbReference>
<evidence type="ECO:0000256" key="2">
    <source>
        <dbReference type="SAM" id="SignalP"/>
    </source>
</evidence>
<evidence type="ECO:0000256" key="1">
    <source>
        <dbReference type="ARBA" id="ARBA00022729"/>
    </source>
</evidence>
<dbReference type="Gene3D" id="3.40.50.1820">
    <property type="entry name" value="alpha/beta hydrolase"/>
    <property type="match status" value="1"/>
</dbReference>
<dbReference type="SUPFAM" id="SSF53474">
    <property type="entry name" value="alpha/beta-Hydrolases"/>
    <property type="match status" value="1"/>
</dbReference>
<gene>
    <name evidence="5" type="ORF">HII17_08610</name>
</gene>
<dbReference type="InterPro" id="IPR029058">
    <property type="entry name" value="AB_hydrolase_fold"/>
</dbReference>
<feature type="signal peptide" evidence="2">
    <location>
        <begin position="1"/>
        <end position="28"/>
    </location>
</feature>
<evidence type="ECO:0000313" key="6">
    <source>
        <dbReference type="Proteomes" id="UP000568664"/>
    </source>
</evidence>
<dbReference type="Gene3D" id="2.60.40.10">
    <property type="entry name" value="Immunoglobulins"/>
    <property type="match status" value="1"/>
</dbReference>
<evidence type="ECO:0000259" key="4">
    <source>
        <dbReference type="Pfam" id="PF16403"/>
    </source>
</evidence>
<dbReference type="InterPro" id="IPR013783">
    <property type="entry name" value="Ig-like_fold"/>
</dbReference>
<organism evidence="5 6">
    <name type="scientific">Thalassotalea algicola</name>
    <dbReference type="NCBI Taxonomy" id="2716224"/>
    <lineage>
        <taxon>Bacteria</taxon>
        <taxon>Pseudomonadati</taxon>
        <taxon>Pseudomonadota</taxon>
        <taxon>Gammaproteobacteria</taxon>
        <taxon>Alteromonadales</taxon>
        <taxon>Colwelliaceae</taxon>
        <taxon>Thalassotalea</taxon>
    </lineage>
</organism>
<name>A0A7Y0LDH3_9GAMM</name>
<dbReference type="Pfam" id="PF16403">
    <property type="entry name" value="Bact_surface_Ig-like"/>
    <property type="match status" value="1"/>
</dbReference>
<keyword evidence="6" id="KW-1185">Reference proteome</keyword>
<comment type="caution">
    <text evidence="5">The sequence shown here is derived from an EMBL/GenBank/DDBJ whole genome shotgun (WGS) entry which is preliminary data.</text>
</comment>
<dbReference type="InterPro" id="IPR050955">
    <property type="entry name" value="Plant_Biomass_Hydrol_Est"/>
</dbReference>
<accession>A0A7Y0LDH3</accession>
<dbReference type="GO" id="GO:0016787">
    <property type="term" value="F:hydrolase activity"/>
    <property type="evidence" value="ECO:0007669"/>
    <property type="project" value="InterPro"/>
</dbReference>
<dbReference type="EMBL" id="JABBXH010000002">
    <property type="protein sequence ID" value="NMP31621.1"/>
    <property type="molecule type" value="Genomic_DNA"/>
</dbReference>
<dbReference type="PANTHER" id="PTHR43037">
    <property type="entry name" value="UNNAMED PRODUCT-RELATED"/>
    <property type="match status" value="1"/>
</dbReference>
<keyword evidence="1 2" id="KW-0732">Signal</keyword>
<dbReference type="Pfam" id="PF02230">
    <property type="entry name" value="Abhydrolase_2"/>
    <property type="match status" value="1"/>
</dbReference>
<proteinExistence type="predicted"/>
<feature type="domain" description="Phospholipase/carboxylesterase/thioesterase" evidence="3">
    <location>
        <begin position="249"/>
        <end position="340"/>
    </location>
</feature>
<dbReference type="PANTHER" id="PTHR43037:SF1">
    <property type="entry name" value="BLL1128 PROTEIN"/>
    <property type="match status" value="1"/>
</dbReference>
<dbReference type="RefSeq" id="WP_169074919.1">
    <property type="nucleotide sequence ID" value="NZ_JABBXH010000002.1"/>
</dbReference>
<evidence type="ECO:0000259" key="3">
    <source>
        <dbReference type="Pfam" id="PF02230"/>
    </source>
</evidence>
<reference evidence="5 6" key="1">
    <citation type="submission" date="2020-04" db="EMBL/GenBank/DDBJ databases">
        <title>Thalassotalea sp. M1531, isolated from the surface of marine red alga.</title>
        <authorList>
            <person name="Pang L."/>
            <person name="Lu D.-C."/>
        </authorList>
    </citation>
    <scope>NUCLEOTIDE SEQUENCE [LARGE SCALE GENOMIC DNA]</scope>
    <source>
        <strain evidence="5 6">M1531</strain>
    </source>
</reference>
<dbReference type="Proteomes" id="UP000568664">
    <property type="component" value="Unassembled WGS sequence"/>
</dbReference>